<dbReference type="STRING" id="216594.MMAR_1428"/>
<dbReference type="KEGG" id="mmi:MMAR_1428"/>
<name>B2HFP1_MYCMM</name>
<gene>
    <name evidence="3" type="ordered locus">MMAR_1428</name>
</gene>
<dbReference type="HOGENOM" id="CLU_126523_2_0_11"/>
<dbReference type="AlphaFoldDB" id="B2HFP1"/>
<feature type="region of interest" description="Disordered" evidence="1">
    <location>
        <begin position="91"/>
        <end position="123"/>
    </location>
</feature>
<feature type="compositionally biased region" description="Pro residues" evidence="1">
    <location>
        <begin position="110"/>
        <end position="123"/>
    </location>
</feature>
<feature type="compositionally biased region" description="Gly residues" evidence="1">
    <location>
        <begin position="99"/>
        <end position="108"/>
    </location>
</feature>
<dbReference type="eggNOG" id="ENOG5031Q4I">
    <property type="taxonomic scope" value="Bacteria"/>
</dbReference>
<dbReference type="Proteomes" id="UP000001190">
    <property type="component" value="Chromosome"/>
</dbReference>
<dbReference type="EMBL" id="CP000854">
    <property type="protein sequence ID" value="ACC39886.1"/>
    <property type="molecule type" value="Genomic_DNA"/>
</dbReference>
<feature type="region of interest" description="Disordered" evidence="1">
    <location>
        <begin position="1"/>
        <end position="35"/>
    </location>
</feature>
<evidence type="ECO:0000256" key="2">
    <source>
        <dbReference type="SAM" id="Phobius"/>
    </source>
</evidence>
<reference evidence="3 4" key="1">
    <citation type="journal article" date="2008" name="Genome Res.">
        <title>Insights from the complete genome sequence of Mycobacterium marinum on the evolution of Mycobacterium tuberculosis.</title>
        <authorList>
            <person name="Stinear T.P."/>
            <person name="Seemann T."/>
            <person name="Harrison P.F."/>
            <person name="Jenkin G.A."/>
            <person name="Davies J.K."/>
            <person name="Johnson P.D."/>
            <person name="Abdellah Z."/>
            <person name="Arrowsmith C."/>
            <person name="Chillingworth T."/>
            <person name="Churcher C."/>
            <person name="Clarke K."/>
            <person name="Cronin A."/>
            <person name="Davis P."/>
            <person name="Goodhead I."/>
            <person name="Holroyd N."/>
            <person name="Jagels K."/>
            <person name="Lord A."/>
            <person name="Moule S."/>
            <person name="Mungall K."/>
            <person name="Norbertczak H."/>
            <person name="Quail M.A."/>
            <person name="Rabbinowitsch E."/>
            <person name="Walker D."/>
            <person name="White B."/>
            <person name="Whitehead S."/>
            <person name="Small P.L."/>
            <person name="Brosch R."/>
            <person name="Ramakrishnan L."/>
            <person name="Fischbach M.A."/>
            <person name="Parkhill J."/>
            <person name="Cole S.T."/>
        </authorList>
    </citation>
    <scope>NUCLEOTIDE SEQUENCE [LARGE SCALE GENOMIC DNA]</scope>
    <source>
        <strain evidence="4">ATCC BAA-535 / M</strain>
    </source>
</reference>
<keyword evidence="4" id="KW-1185">Reference proteome</keyword>
<organism evidence="3 4">
    <name type="scientific">Mycobacterium marinum (strain ATCC BAA-535 / M)</name>
    <dbReference type="NCBI Taxonomy" id="216594"/>
    <lineage>
        <taxon>Bacteria</taxon>
        <taxon>Bacillati</taxon>
        <taxon>Actinomycetota</taxon>
        <taxon>Actinomycetes</taxon>
        <taxon>Mycobacteriales</taxon>
        <taxon>Mycobacteriaceae</taxon>
        <taxon>Mycobacterium</taxon>
        <taxon>Mycobacterium ulcerans group</taxon>
    </lineage>
</organism>
<protein>
    <submittedName>
        <fullName evidence="3">Uncharacterized protein</fullName>
    </submittedName>
</protein>
<keyword evidence="2" id="KW-0472">Membrane</keyword>
<proteinExistence type="predicted"/>
<feature type="transmembrane region" description="Helical" evidence="2">
    <location>
        <begin position="43"/>
        <end position="63"/>
    </location>
</feature>
<evidence type="ECO:0000256" key="1">
    <source>
        <dbReference type="SAM" id="MobiDB-lite"/>
    </source>
</evidence>
<feature type="compositionally biased region" description="Polar residues" evidence="1">
    <location>
        <begin position="1"/>
        <end position="15"/>
    </location>
</feature>
<dbReference type="OrthoDB" id="4753000at2"/>
<evidence type="ECO:0000313" key="3">
    <source>
        <dbReference type="EMBL" id="ACC39886.1"/>
    </source>
</evidence>
<keyword evidence="2" id="KW-1133">Transmembrane helix</keyword>
<sequence>MTESPESPTQPSGSTPEDRAAEPALPHQRQQAQPSRLTQVLEWVGIVAGVLFIIAVIFFWGFFMGRASGDSYGWHHGDHAAHMGPGGSMGKCGMKMGPGQMGPGGMGPGQPSPTSPAPTPPHQ</sequence>
<keyword evidence="2" id="KW-0812">Transmembrane</keyword>
<accession>B2HFP1</accession>
<evidence type="ECO:0000313" key="4">
    <source>
        <dbReference type="Proteomes" id="UP000001190"/>
    </source>
</evidence>
<dbReference type="RefSeq" id="WP_012393289.1">
    <property type="nucleotide sequence ID" value="NC_010612.1"/>
</dbReference>